<dbReference type="SMART" id="SM01052">
    <property type="entry name" value="CAP_GLY"/>
    <property type="match status" value="1"/>
</dbReference>
<dbReference type="Pfam" id="PF01302">
    <property type="entry name" value="CAP_GLY"/>
    <property type="match status" value="1"/>
</dbReference>
<dbReference type="PANTHER" id="PTHR18916">
    <property type="entry name" value="DYNACTIN 1-RELATED MICROTUBULE-BINDING"/>
    <property type="match status" value="1"/>
</dbReference>
<dbReference type="EMBL" id="BPLR01004534">
    <property type="protein sequence ID" value="GIX95562.1"/>
    <property type="molecule type" value="Genomic_DNA"/>
</dbReference>
<keyword evidence="10" id="KW-1185">Reference proteome</keyword>
<dbReference type="PROSITE" id="PS50245">
    <property type="entry name" value="CAP_GLY_2"/>
    <property type="match status" value="1"/>
</dbReference>
<evidence type="ECO:0000256" key="7">
    <source>
        <dbReference type="SAM" id="MobiDB-lite"/>
    </source>
</evidence>
<dbReference type="GO" id="GO:0030286">
    <property type="term" value="C:dynein complex"/>
    <property type="evidence" value="ECO:0007669"/>
    <property type="project" value="UniProtKB-KW"/>
</dbReference>
<evidence type="ECO:0000256" key="5">
    <source>
        <dbReference type="ARBA" id="ARBA00023054"/>
    </source>
</evidence>
<comment type="subcellular location">
    <subcellularLocation>
        <location evidence="1">Cytoplasm</location>
        <location evidence="1">Cytoskeleton</location>
        <location evidence="1">Spindle</location>
    </subcellularLocation>
</comment>
<proteinExistence type="predicted"/>
<accession>A0AAV4PK56</accession>
<feature type="compositionally biased region" description="Polar residues" evidence="7">
    <location>
        <begin position="122"/>
        <end position="137"/>
    </location>
</feature>
<feature type="domain" description="CAP-Gly" evidence="8">
    <location>
        <begin position="25"/>
        <end position="67"/>
    </location>
</feature>
<dbReference type="InterPro" id="IPR000938">
    <property type="entry name" value="CAP-Gly_domain"/>
</dbReference>
<evidence type="ECO:0000259" key="8">
    <source>
        <dbReference type="PROSITE" id="PS50245"/>
    </source>
</evidence>
<keyword evidence="2" id="KW-0963">Cytoplasm</keyword>
<organism evidence="9 10">
    <name type="scientific">Caerostris extrusa</name>
    <name type="common">Bark spider</name>
    <name type="synonym">Caerostris bankana</name>
    <dbReference type="NCBI Taxonomy" id="172846"/>
    <lineage>
        <taxon>Eukaryota</taxon>
        <taxon>Metazoa</taxon>
        <taxon>Ecdysozoa</taxon>
        <taxon>Arthropoda</taxon>
        <taxon>Chelicerata</taxon>
        <taxon>Arachnida</taxon>
        <taxon>Araneae</taxon>
        <taxon>Araneomorphae</taxon>
        <taxon>Entelegynae</taxon>
        <taxon>Araneoidea</taxon>
        <taxon>Araneidae</taxon>
        <taxon>Caerostris</taxon>
    </lineage>
</organism>
<evidence type="ECO:0000256" key="2">
    <source>
        <dbReference type="ARBA" id="ARBA00022490"/>
    </source>
</evidence>
<dbReference type="Gene3D" id="2.30.30.190">
    <property type="entry name" value="CAP Gly-rich-like domain"/>
    <property type="match status" value="1"/>
</dbReference>
<dbReference type="Proteomes" id="UP001054945">
    <property type="component" value="Unassembled WGS sequence"/>
</dbReference>
<dbReference type="GO" id="GO:0005874">
    <property type="term" value="C:microtubule"/>
    <property type="evidence" value="ECO:0007669"/>
    <property type="project" value="UniProtKB-KW"/>
</dbReference>
<evidence type="ECO:0000313" key="10">
    <source>
        <dbReference type="Proteomes" id="UP001054945"/>
    </source>
</evidence>
<dbReference type="PANTHER" id="PTHR18916:SF6">
    <property type="entry name" value="DYNACTIN SUBUNIT 1"/>
    <property type="match status" value="1"/>
</dbReference>
<evidence type="ECO:0000313" key="9">
    <source>
        <dbReference type="EMBL" id="GIX95562.1"/>
    </source>
</evidence>
<evidence type="ECO:0000256" key="1">
    <source>
        <dbReference type="ARBA" id="ARBA00004186"/>
    </source>
</evidence>
<keyword evidence="5" id="KW-0175">Coiled coil</keyword>
<reference evidence="9 10" key="1">
    <citation type="submission" date="2021-06" db="EMBL/GenBank/DDBJ databases">
        <title>Caerostris extrusa draft genome.</title>
        <authorList>
            <person name="Kono N."/>
            <person name="Arakawa K."/>
        </authorList>
    </citation>
    <scope>NUCLEOTIDE SEQUENCE [LARGE SCALE GENOMIC DNA]</scope>
</reference>
<evidence type="ECO:0000256" key="4">
    <source>
        <dbReference type="ARBA" id="ARBA00023017"/>
    </source>
</evidence>
<keyword evidence="6" id="KW-0206">Cytoskeleton</keyword>
<evidence type="ECO:0000256" key="6">
    <source>
        <dbReference type="ARBA" id="ARBA00023212"/>
    </source>
</evidence>
<keyword evidence="3" id="KW-0493">Microtubule</keyword>
<name>A0AAV4PK56_CAEEX</name>
<dbReference type="InterPro" id="IPR036859">
    <property type="entry name" value="CAP-Gly_dom_sf"/>
</dbReference>
<keyword evidence="4" id="KW-0243">Dynein</keyword>
<sequence>MENFKLDDRVKVIGKNVKGKVAFIGKTHLSEGTMFGIVLDKPKGRSSGTIGGVRYFMCPKNHGFFVRCCQLEPDSGDSSHDSDNSSTAIAPRPIYPNYLKHSSKLNFRKSKNHSKDFERVSKVNTSKQDIQQRSVQDTVLKKDSDTKDNSDSVIKIGKNKQLHRKFVDKRAAIDEKIRFLSEKVNERNWQKLILFIGI</sequence>
<evidence type="ECO:0000256" key="3">
    <source>
        <dbReference type="ARBA" id="ARBA00022701"/>
    </source>
</evidence>
<dbReference type="SUPFAM" id="SSF74924">
    <property type="entry name" value="Cap-Gly domain"/>
    <property type="match status" value="1"/>
</dbReference>
<feature type="region of interest" description="Disordered" evidence="7">
    <location>
        <begin position="116"/>
        <end position="149"/>
    </location>
</feature>
<feature type="compositionally biased region" description="Basic and acidic residues" evidence="7">
    <location>
        <begin position="139"/>
        <end position="149"/>
    </location>
</feature>
<dbReference type="AlphaFoldDB" id="A0AAV4PK56"/>
<protein>
    <submittedName>
        <fullName evidence="9">CAP-Gly domain-containing protein</fullName>
    </submittedName>
</protein>
<comment type="caution">
    <text evidence="9">The sequence shown here is derived from an EMBL/GenBank/DDBJ whole genome shotgun (WGS) entry which is preliminary data.</text>
</comment>
<gene>
    <name evidence="9" type="primary">AVEN_134668_1</name>
    <name evidence="9" type="ORF">CEXT_255231</name>
</gene>
<dbReference type="GO" id="GO:0005819">
    <property type="term" value="C:spindle"/>
    <property type="evidence" value="ECO:0007669"/>
    <property type="project" value="UniProtKB-SubCell"/>
</dbReference>